<dbReference type="PRINTS" id="PR00080">
    <property type="entry name" value="SDRFAMILY"/>
</dbReference>
<accession>A0A381RG53</accession>
<evidence type="ECO:0000256" key="1">
    <source>
        <dbReference type="ARBA" id="ARBA00006484"/>
    </source>
</evidence>
<dbReference type="AlphaFoldDB" id="A0A381RG53"/>
<dbReference type="InterPro" id="IPR002347">
    <property type="entry name" value="SDR_fam"/>
</dbReference>
<comment type="similarity">
    <text evidence="1">Belongs to the short-chain dehydrogenases/reductases (SDR) family.</text>
</comment>
<name>A0A381RG53_9ZZZZ</name>
<sequence>MIKEKFYLKNKIAIITGSSKGIGKAMARGLAEFGATVIVSSRKQEAVDQVAEEFNKLGFSADSIQCHVAKKEDRINLVETVIKKHGRIDVLINNAGTNPYFGPISKMPENLYQKTMDININSAIELSNLVYPHMKNQGGGSIIHISSIEGLHPSTFMAAYNISKTALIMAGKNQSIEWGRHNIRVNSICPGYVKTKLSAALLENEASKKGFLKNVSLGRGSTPDEMAGLAVFLASDASSYMTGTSIVNDGGLMNAPLIPMQ</sequence>
<dbReference type="PANTHER" id="PTHR43943:SF2">
    <property type="entry name" value="DEHYDROGENASE_REDUCTASE 4"/>
    <property type="match status" value="1"/>
</dbReference>
<evidence type="ECO:0008006" key="3">
    <source>
        <dbReference type="Google" id="ProtNLM"/>
    </source>
</evidence>
<gene>
    <name evidence="2" type="ORF">METZ01_LOCUS41701</name>
</gene>
<dbReference type="EMBL" id="UINC01001791">
    <property type="protein sequence ID" value="SUZ88847.1"/>
    <property type="molecule type" value="Genomic_DNA"/>
</dbReference>
<proteinExistence type="inferred from homology"/>
<dbReference type="InterPro" id="IPR036291">
    <property type="entry name" value="NAD(P)-bd_dom_sf"/>
</dbReference>
<evidence type="ECO:0000313" key="2">
    <source>
        <dbReference type="EMBL" id="SUZ88847.1"/>
    </source>
</evidence>
<dbReference type="CDD" id="cd05233">
    <property type="entry name" value="SDR_c"/>
    <property type="match status" value="1"/>
</dbReference>
<organism evidence="2">
    <name type="scientific">marine metagenome</name>
    <dbReference type="NCBI Taxonomy" id="408172"/>
    <lineage>
        <taxon>unclassified sequences</taxon>
        <taxon>metagenomes</taxon>
        <taxon>ecological metagenomes</taxon>
    </lineage>
</organism>
<dbReference type="Pfam" id="PF13561">
    <property type="entry name" value="adh_short_C2"/>
    <property type="match status" value="1"/>
</dbReference>
<reference evidence="2" key="1">
    <citation type="submission" date="2018-05" db="EMBL/GenBank/DDBJ databases">
        <authorList>
            <person name="Lanie J.A."/>
            <person name="Ng W.-L."/>
            <person name="Kazmierczak K.M."/>
            <person name="Andrzejewski T.M."/>
            <person name="Davidsen T.M."/>
            <person name="Wayne K.J."/>
            <person name="Tettelin H."/>
            <person name="Glass J.I."/>
            <person name="Rusch D."/>
            <person name="Podicherti R."/>
            <person name="Tsui H.-C.T."/>
            <person name="Winkler M.E."/>
        </authorList>
    </citation>
    <scope>NUCLEOTIDE SEQUENCE</scope>
</reference>
<dbReference type="Gene3D" id="3.40.50.720">
    <property type="entry name" value="NAD(P)-binding Rossmann-like Domain"/>
    <property type="match status" value="1"/>
</dbReference>
<dbReference type="PRINTS" id="PR00081">
    <property type="entry name" value="GDHRDH"/>
</dbReference>
<dbReference type="NCBIfam" id="NF005559">
    <property type="entry name" value="PRK07231.1"/>
    <property type="match status" value="1"/>
</dbReference>
<dbReference type="PANTHER" id="PTHR43943">
    <property type="entry name" value="DEHYDROGENASE/REDUCTASE (SDR FAMILY) MEMBER 4"/>
    <property type="match status" value="1"/>
</dbReference>
<dbReference type="SUPFAM" id="SSF51735">
    <property type="entry name" value="NAD(P)-binding Rossmann-fold domains"/>
    <property type="match status" value="1"/>
</dbReference>
<protein>
    <recommendedName>
        <fullName evidence="3">Short-chain dehydrogenase</fullName>
    </recommendedName>
</protein>
<dbReference type="FunFam" id="3.40.50.720:FF:000084">
    <property type="entry name" value="Short-chain dehydrogenase reductase"/>
    <property type="match status" value="1"/>
</dbReference>